<sequence length="266" mass="29774">MSQKFEKEFNLGGNVERALKGDYSLKIGEIFREALTCTVKHFWSFTPSIFILLAVQLIVFYIVLKLQIPDLSAIISGVETPEQLDPRLFQAIFIATFTFEVVSAPIYAGTCLMAMSHAAGLRTRTGHIAKGLQFTVSVILTTLISLMLQGVAGSLFWILSAYLSVAFSHAILLICEKRLSIFQALSVSVRATNKKILPLCAIYFVLTLFMTASFFFYGISLIFVMPFFLHVKGILYRNMFGIRLTIVSNSQNNNDNNDNNHKVFNA</sequence>
<keyword evidence="1" id="KW-1133">Transmembrane helix</keyword>
<dbReference type="OrthoDB" id="5915045at2"/>
<dbReference type="RefSeq" id="WP_073604041.1">
    <property type="nucleotide sequence ID" value="NZ_FQXZ01000023.1"/>
</dbReference>
<evidence type="ECO:0000313" key="3">
    <source>
        <dbReference type="Proteomes" id="UP000184608"/>
    </source>
</evidence>
<dbReference type="EMBL" id="FQXZ01000023">
    <property type="protein sequence ID" value="SHI19972.1"/>
    <property type="molecule type" value="Genomic_DNA"/>
</dbReference>
<name>A0A1M5Z6U3_9VIBR</name>
<feature type="transmembrane region" description="Helical" evidence="1">
    <location>
        <begin position="88"/>
        <end position="115"/>
    </location>
</feature>
<reference evidence="2 3" key="1">
    <citation type="submission" date="2016-11" db="EMBL/GenBank/DDBJ databases">
        <authorList>
            <person name="Jaros S."/>
            <person name="Januszkiewicz K."/>
            <person name="Wedrychowicz H."/>
        </authorList>
    </citation>
    <scope>NUCLEOTIDE SEQUENCE [LARGE SCALE GENOMIC DNA]</scope>
    <source>
        <strain evidence="2 3">CECT 7868</strain>
    </source>
</reference>
<organism evidence="2 3">
    <name type="scientific">Vibrio aerogenes CECT 7868</name>
    <dbReference type="NCBI Taxonomy" id="1216006"/>
    <lineage>
        <taxon>Bacteria</taxon>
        <taxon>Pseudomonadati</taxon>
        <taxon>Pseudomonadota</taxon>
        <taxon>Gammaproteobacteria</taxon>
        <taxon>Vibrionales</taxon>
        <taxon>Vibrionaceae</taxon>
        <taxon>Vibrio</taxon>
    </lineage>
</organism>
<proteinExistence type="predicted"/>
<keyword evidence="1" id="KW-0812">Transmembrane</keyword>
<evidence type="ECO:0000256" key="1">
    <source>
        <dbReference type="SAM" id="Phobius"/>
    </source>
</evidence>
<dbReference type="STRING" id="1216006.VA7868_02374"/>
<protein>
    <submittedName>
        <fullName evidence="2">Uncharacterized protein</fullName>
    </submittedName>
</protein>
<dbReference type="Proteomes" id="UP000184608">
    <property type="component" value="Unassembled WGS sequence"/>
</dbReference>
<keyword evidence="3" id="KW-1185">Reference proteome</keyword>
<feature type="transmembrane region" description="Helical" evidence="1">
    <location>
        <begin position="127"/>
        <end position="148"/>
    </location>
</feature>
<dbReference type="AlphaFoldDB" id="A0A1M5Z6U3"/>
<feature type="transmembrane region" description="Helical" evidence="1">
    <location>
        <begin position="154"/>
        <end position="175"/>
    </location>
</feature>
<keyword evidence="1" id="KW-0472">Membrane</keyword>
<evidence type="ECO:0000313" key="2">
    <source>
        <dbReference type="EMBL" id="SHI19972.1"/>
    </source>
</evidence>
<feature type="transmembrane region" description="Helical" evidence="1">
    <location>
        <begin position="196"/>
        <end position="229"/>
    </location>
</feature>
<feature type="transmembrane region" description="Helical" evidence="1">
    <location>
        <begin position="49"/>
        <end position="68"/>
    </location>
</feature>
<gene>
    <name evidence="2" type="ORF">VA7868_02374</name>
</gene>
<accession>A0A1M5Z6U3</accession>